<dbReference type="NCBIfam" id="TIGR01782">
    <property type="entry name" value="TonB-Xanth-Caul"/>
    <property type="match status" value="1"/>
</dbReference>
<dbReference type="Gene3D" id="2.40.170.20">
    <property type="entry name" value="TonB-dependent receptor, beta-barrel domain"/>
    <property type="match status" value="1"/>
</dbReference>
<comment type="subcellular location">
    <subcellularLocation>
        <location evidence="1 4">Cell outer membrane</location>
    </subcellularLocation>
</comment>
<dbReference type="Pfam" id="PF07715">
    <property type="entry name" value="Plug"/>
    <property type="match status" value="1"/>
</dbReference>
<comment type="similarity">
    <text evidence="4">Belongs to the TonB-dependent receptor family.</text>
</comment>
<evidence type="ECO:0000256" key="5">
    <source>
        <dbReference type="SAM" id="SignalP"/>
    </source>
</evidence>
<evidence type="ECO:0000259" key="6">
    <source>
        <dbReference type="Pfam" id="PF00593"/>
    </source>
</evidence>
<dbReference type="STRING" id="1184151.AW736_22945"/>
<keyword evidence="5" id="KW-0732">Signal</keyword>
<sequence>MCVSNRIWPAIAVLVAAILLPMSAFAAANPTVVRGRVLDTSTGRYLLNAQVRIAGSGLVSYTDGYGEYIITNAPAGETVIQATYGDMTPKQYTITITEGATTEQDFDMERAGSGDEIVKLDTYQVQARRETDAKIIALNEQRNAPNIQNVVSTDEFGNITEGNIGEFLKYIPGLTVDYNAAAARTVTIRGLPPSTVDITMDGFKVPSASFAADGVYSPSRAVEFEQISINNASRISVSKSRTPDQPASALGGSINMISKSAFERSGVYATVRAYANFNSTQTSLSRQPIGPNGHKEILVKPGFDFTYINPLTKNLGITITGMYSDQYNPQTLQQTSWIPSSGGANTEVTPTPATVTPRNPYLASYRVQTSPSVIERSSVGISLDWRATRQDIFNLRYQYNNYDNSFYASALAFDVGGGGGLESGLPPQNTQNWYGPDFTHGGISDIDGMPANRNNAGSVTNSTNYRRKFGNTWLANLTYRHNGPVWNIDAGISASKATNNYRDMDEGYFNNVVAGIRGVIVNFDDITNGIPNRISTFSMTGPAGNRVLLPIDPYILALQNEAADINANGRNQQHSYSYTMRYTPYSNNGTGYRGSVATTQGDSYNETEEAYANAHRLFTAGNIPIRLQFGGNIRRETRDIAMRPNVWEFWGGEPGANGEDPVNRGGEAYRLASHYINDSFSKVPAPYGLGYVQWVDPGKVYDDYLLHYNRDTDIPGAPVASLDPNNWFSQAIVANNTEPFLLANNSFHMEETISSLYIRGDIKLFNDRLWLVGGVRWEHTQDKAAGPRRQPNAIFKTDPATGMPDKTQFSDAFIASMDRFHLAPLAPTPATTYTSLANPYKHAANYVINQIRGEKLKHTYDGFYPSLSATFLLKDDLIIRAGYARSIARPNFMDIVPLVVLPDTTTVSGTSVQQTITVNNSELKPWEADAFDVSVEYYFQKSARLSASFFYKSIKNFFGSTTIPLDPLQAATPELLESYNIDSSLFYYINGNGDRVFNEKVRISTMTNVEKMSLRGLELDYTQQLTFLPDWARGISIFGNATFQSLTGSPLADFSTFVPRTMNWGVSINRPRYSIMLKWTNRSDQRLGNNRGRLISTDNPDTIGVYEGNRIAPNSYEYLAGGTKLDIDAEYRITKGFTIYFTARNVTNEPYVLKRYGDNTPDYAKLYSIQHFGVQMILGVKYTF</sequence>
<comment type="caution">
    <text evidence="8">The sequence shown here is derived from an EMBL/GenBank/DDBJ whole genome shotgun (WGS) entry which is preliminary data.</text>
</comment>
<keyword evidence="9" id="KW-1185">Reference proteome</keyword>
<dbReference type="InterPro" id="IPR010104">
    <property type="entry name" value="TonB_rcpt_bac"/>
</dbReference>
<dbReference type="InterPro" id="IPR012910">
    <property type="entry name" value="Plug_dom"/>
</dbReference>
<evidence type="ECO:0000256" key="2">
    <source>
        <dbReference type="ARBA" id="ARBA00023136"/>
    </source>
</evidence>
<dbReference type="InterPro" id="IPR000531">
    <property type="entry name" value="Beta-barrel_TonB"/>
</dbReference>
<evidence type="ECO:0000313" key="9">
    <source>
        <dbReference type="Proteomes" id="UP000078486"/>
    </source>
</evidence>
<dbReference type="PANTHER" id="PTHR40980:SF4">
    <property type="entry name" value="TONB-DEPENDENT RECEPTOR-LIKE BETA-BARREL DOMAIN-CONTAINING PROTEIN"/>
    <property type="match status" value="1"/>
</dbReference>
<proteinExistence type="inferred from homology"/>
<dbReference type="Pfam" id="PF13620">
    <property type="entry name" value="CarboxypepD_reg"/>
    <property type="match status" value="1"/>
</dbReference>
<feature type="chain" id="PRO_5008088596" description="TonB-dependent receptor plug domain-containing protein" evidence="5">
    <location>
        <begin position="27"/>
        <end position="1184"/>
    </location>
</feature>
<reference evidence="8 9" key="1">
    <citation type="submission" date="2016-01" db="EMBL/GenBank/DDBJ databases">
        <title>High potential of lignocellulose degradation of a new Verrucomicrobia species.</title>
        <authorList>
            <person name="Wang Y."/>
            <person name="Shi Y."/>
            <person name="Qiu Z."/>
            <person name="Liu S."/>
            <person name="Yang H."/>
        </authorList>
    </citation>
    <scope>NUCLEOTIDE SEQUENCE [LARGE SCALE GENOMIC DNA]</scope>
    <source>
        <strain evidence="8 9">TSB47</strain>
    </source>
</reference>
<evidence type="ECO:0000313" key="8">
    <source>
        <dbReference type="EMBL" id="OAM87428.1"/>
    </source>
</evidence>
<evidence type="ECO:0000256" key="4">
    <source>
        <dbReference type="RuleBase" id="RU003357"/>
    </source>
</evidence>
<dbReference type="InterPro" id="IPR008969">
    <property type="entry name" value="CarboxyPept-like_regulatory"/>
</dbReference>
<gene>
    <name evidence="8" type="ORF">AW736_22945</name>
</gene>
<dbReference type="EMBL" id="LRRQ01000171">
    <property type="protein sequence ID" value="OAM87428.1"/>
    <property type="molecule type" value="Genomic_DNA"/>
</dbReference>
<feature type="signal peptide" evidence="5">
    <location>
        <begin position="1"/>
        <end position="26"/>
    </location>
</feature>
<dbReference type="SUPFAM" id="SSF56935">
    <property type="entry name" value="Porins"/>
    <property type="match status" value="1"/>
</dbReference>
<dbReference type="PANTHER" id="PTHR40980">
    <property type="entry name" value="PLUG DOMAIN-CONTAINING PROTEIN"/>
    <property type="match status" value="1"/>
</dbReference>
<dbReference type="Gene3D" id="2.170.130.10">
    <property type="entry name" value="TonB-dependent receptor, plug domain"/>
    <property type="match status" value="1"/>
</dbReference>
<evidence type="ECO:0000259" key="7">
    <source>
        <dbReference type="Pfam" id="PF07715"/>
    </source>
</evidence>
<organism evidence="8 9">
    <name type="scientific">Termitidicoccus mucosus</name>
    <dbReference type="NCBI Taxonomy" id="1184151"/>
    <lineage>
        <taxon>Bacteria</taxon>
        <taxon>Pseudomonadati</taxon>
        <taxon>Verrucomicrobiota</taxon>
        <taxon>Opitutia</taxon>
        <taxon>Opitutales</taxon>
        <taxon>Opitutaceae</taxon>
        <taxon>Termitidicoccus</taxon>
    </lineage>
</organism>
<evidence type="ECO:0008006" key="10">
    <source>
        <dbReference type="Google" id="ProtNLM"/>
    </source>
</evidence>
<feature type="domain" description="TonB-dependent receptor plug" evidence="7">
    <location>
        <begin position="141"/>
        <end position="252"/>
    </location>
</feature>
<protein>
    <recommendedName>
        <fullName evidence="10">TonB-dependent receptor plug domain-containing protein</fullName>
    </recommendedName>
</protein>
<keyword evidence="3" id="KW-0998">Cell outer membrane</keyword>
<accession>A0A178ICG5</accession>
<keyword evidence="2 4" id="KW-0472">Membrane</keyword>
<dbReference type="GO" id="GO:0009279">
    <property type="term" value="C:cell outer membrane"/>
    <property type="evidence" value="ECO:0007669"/>
    <property type="project" value="UniProtKB-SubCell"/>
</dbReference>
<evidence type="ECO:0000256" key="3">
    <source>
        <dbReference type="ARBA" id="ARBA00023237"/>
    </source>
</evidence>
<dbReference type="InterPro" id="IPR036942">
    <property type="entry name" value="Beta-barrel_TonB_sf"/>
</dbReference>
<dbReference type="Pfam" id="PF00593">
    <property type="entry name" value="TonB_dep_Rec_b-barrel"/>
    <property type="match status" value="1"/>
</dbReference>
<dbReference type="Proteomes" id="UP000078486">
    <property type="component" value="Unassembled WGS sequence"/>
</dbReference>
<keyword evidence="4" id="KW-0798">TonB box</keyword>
<dbReference type="AlphaFoldDB" id="A0A178ICG5"/>
<dbReference type="InterPro" id="IPR037066">
    <property type="entry name" value="Plug_dom_sf"/>
</dbReference>
<name>A0A178ICG5_9BACT</name>
<dbReference type="Gene3D" id="2.60.40.1120">
    <property type="entry name" value="Carboxypeptidase-like, regulatory domain"/>
    <property type="match status" value="1"/>
</dbReference>
<evidence type="ECO:0000256" key="1">
    <source>
        <dbReference type="ARBA" id="ARBA00004442"/>
    </source>
</evidence>
<feature type="domain" description="TonB-dependent receptor-like beta-barrel" evidence="6">
    <location>
        <begin position="568"/>
        <end position="1146"/>
    </location>
</feature>
<dbReference type="SUPFAM" id="SSF49464">
    <property type="entry name" value="Carboxypeptidase regulatory domain-like"/>
    <property type="match status" value="1"/>
</dbReference>